<dbReference type="Proteomes" id="UP000824533">
    <property type="component" value="Linkage Group LG21"/>
</dbReference>
<name>A0ACC1CME2_9NEOP</name>
<reference evidence="1 2" key="1">
    <citation type="journal article" date="2021" name="Front. Genet.">
        <title>Chromosome-Level Genome Assembly Reveals Significant Gene Expansion in the Toll and IMD Signaling Pathways of Dendrolimus kikuchii.</title>
        <authorList>
            <person name="Zhou J."/>
            <person name="Wu P."/>
            <person name="Xiong Z."/>
            <person name="Liu N."/>
            <person name="Zhao N."/>
            <person name="Ji M."/>
            <person name="Qiu Y."/>
            <person name="Yang B."/>
        </authorList>
    </citation>
    <scope>NUCLEOTIDE SEQUENCE [LARGE SCALE GENOMIC DNA]</scope>
    <source>
        <strain evidence="1">Ann1</strain>
    </source>
</reference>
<keyword evidence="2" id="KW-1185">Reference proteome</keyword>
<proteinExistence type="predicted"/>
<evidence type="ECO:0000313" key="1">
    <source>
        <dbReference type="EMBL" id="KAJ0172742.1"/>
    </source>
</evidence>
<comment type="caution">
    <text evidence="1">The sequence shown here is derived from an EMBL/GenBank/DDBJ whole genome shotgun (WGS) entry which is preliminary data.</text>
</comment>
<accession>A0ACC1CME2</accession>
<protein>
    <submittedName>
        <fullName evidence="1">Uncharacterized protein</fullName>
    </submittedName>
</protein>
<organism evidence="1 2">
    <name type="scientific">Dendrolimus kikuchii</name>
    <dbReference type="NCBI Taxonomy" id="765133"/>
    <lineage>
        <taxon>Eukaryota</taxon>
        <taxon>Metazoa</taxon>
        <taxon>Ecdysozoa</taxon>
        <taxon>Arthropoda</taxon>
        <taxon>Hexapoda</taxon>
        <taxon>Insecta</taxon>
        <taxon>Pterygota</taxon>
        <taxon>Neoptera</taxon>
        <taxon>Endopterygota</taxon>
        <taxon>Lepidoptera</taxon>
        <taxon>Glossata</taxon>
        <taxon>Ditrysia</taxon>
        <taxon>Bombycoidea</taxon>
        <taxon>Lasiocampidae</taxon>
        <taxon>Dendrolimus</taxon>
    </lineage>
</organism>
<dbReference type="EMBL" id="CM034407">
    <property type="protein sequence ID" value="KAJ0172742.1"/>
    <property type="molecule type" value="Genomic_DNA"/>
</dbReference>
<evidence type="ECO:0000313" key="2">
    <source>
        <dbReference type="Proteomes" id="UP000824533"/>
    </source>
</evidence>
<gene>
    <name evidence="1" type="ORF">K1T71_011881</name>
</gene>
<sequence>MESALIDEAPPAVADNIDQQNTKSAENFQTFIYDLFDQNGILNDLRAYLRGHIVNVLKSAQTGDPLPCQKHFAKRLELANQALNILVAEYLLHEEFNYSLSVFVSEIPLANMVFAFAKTLMLNKESDHENLKFIEHDIWRILNYLGMKCDSEHIYNIIDMYKSEGNPPLLLCILKCMPLYNGESHNDDPANSSEVSTTSSVKSSDSHGEKHAKVQKKTSNHDKCKHYIHCKTCQNKVHSLKEKYRAKKRNFAEMFQQLKTVYEAEVDMLKSEEEHRIRSSVANHAVRLQKQRDEMEERFKGREEELERNVQQKKKFLWGLARALREQHAHMMRAMHDVKTETMRLTAKEDSLKTQLIDAERLLKKRGEEMRNQISNELVILENHLESMKQERDNINKERTELEKLKNITESNSKLLKIHNIDSEEVKNHYELLKNEFTILKKYIKATKLQPKCVIERSTLTDLNDISSKISVTLNNSHEVGYVRNDDGKLRSSQVVNDLKKQKNVNFSQSPTHPRCRPYACIEKKLALPPKDPRMVSKRSSASSEAGDANYANPEDPTLRHLNEENERLKTFARQQREHIDELLSERARLQAELAATQFRAVTEPPYWRPRTAPTVMPRHNYYVESSASATPASSGWRLGAGEELSLFSDAHPRVLLPGDELPFIGVLKDRHHDYRRRLINQWRILRRRFSPLAANSKTKIRNNSDNETTPIHIQDDVSFITNGNEPLETPDEMHPSVQRLNAVDSSERPKTTINPDVEKHREKSPKSIIREAKPKLNKQDTPKDQQPQHSREKSPNSVLREAKLRLRKLEIEAEAVEQSYFEFKKRQSQVKEKRTNLLHSNESVTKDIVDAKQRKCIEKLDDKNKQVIPSLNKDVQQLAKIDFEKYLKEYKAKLQIGETHFKNRDTAAVKVKPIPETYRNIDNVINKKNYLETPLNEFRKLYNSTEKPLRIRRTLENQENRKLSPKTPLENSTHCCKDLLKKAKDNKGAELEILKKNISKIYNLNEAIVDNSVEKHLRSPLSNHNDHELKNPKPNQIELECSLKLDTSKPKFFSSPVTHSFDSELKSSVELEYSSNLKTNTQKIVSRKLIGDENVPRVNVKNVSEVIVVDDNQSEMLAVINSVDNRDAQIGLDSSLIPKTNNKKLESPKSIVDKNSPRVDVEGISEVNVVDDTQNEILAVNNSINNRDGQESDVDEIRPKMTIIVSPKIPKDTNDRSLKSHRSVSPEQAAKLTRNDVLDAIFQKEGNDQISSIQMQLELSNDVLENSVSDLDKEEYRDDFSADVDNYNSRSEYENEIHSPVSILKTSEDENFWES</sequence>